<protein>
    <submittedName>
        <fullName evidence="1">Uncharacterized protein</fullName>
    </submittedName>
</protein>
<comment type="caution">
    <text evidence="1">The sequence shown here is derived from an EMBL/GenBank/DDBJ whole genome shotgun (WGS) entry which is preliminary data.</text>
</comment>
<keyword evidence="2" id="KW-1185">Reference proteome</keyword>
<evidence type="ECO:0000313" key="1">
    <source>
        <dbReference type="EMBL" id="GEP29171.1"/>
    </source>
</evidence>
<dbReference type="EMBL" id="BKAD01000003">
    <property type="protein sequence ID" value="GEP29171.1"/>
    <property type="molecule type" value="Genomic_DNA"/>
</dbReference>
<gene>
    <name evidence="1" type="ORF">TPL01_03090</name>
</gene>
<proteinExistence type="predicted"/>
<name>A0A512L4P8_9PROT</name>
<dbReference type="Proteomes" id="UP000321337">
    <property type="component" value="Unassembled WGS sequence"/>
</dbReference>
<organism evidence="1 2">
    <name type="scientific">Sulfuriferula plumbiphila</name>
    <dbReference type="NCBI Taxonomy" id="171865"/>
    <lineage>
        <taxon>Bacteria</taxon>
        <taxon>Pseudomonadati</taxon>
        <taxon>Pseudomonadota</taxon>
        <taxon>Betaproteobacteria</taxon>
        <taxon>Nitrosomonadales</taxon>
        <taxon>Sulfuricellaceae</taxon>
        <taxon>Sulfuriferula</taxon>
    </lineage>
</organism>
<dbReference type="AlphaFoldDB" id="A0A512L4P8"/>
<evidence type="ECO:0000313" key="2">
    <source>
        <dbReference type="Proteomes" id="UP000321337"/>
    </source>
</evidence>
<accession>A0A512L4P8</accession>
<reference evidence="1 2" key="1">
    <citation type="submission" date="2019-07" db="EMBL/GenBank/DDBJ databases">
        <title>Whole genome shotgun sequence of Thiobacillus plumbophilus NBRC 107929.</title>
        <authorList>
            <person name="Hosoyama A."/>
            <person name="Uohara A."/>
            <person name="Ohji S."/>
            <person name="Ichikawa N."/>
        </authorList>
    </citation>
    <scope>NUCLEOTIDE SEQUENCE [LARGE SCALE GENOMIC DNA]</scope>
    <source>
        <strain evidence="1 2">NBRC 107929</strain>
    </source>
</reference>
<sequence length="123" mass="14180">MLGRISTWVPTEHSLSNYRSFAVDKSNFKENTRYTITWRAPDGKMRPANIYVYKMFETAMIARMTDSGGLLHKIAYADVIKIVKEKAVDKENQFSIPAAVLDEKVWKDRSVMERYSSSPHMGK</sequence>